<dbReference type="EMBL" id="JBHUHV010000028">
    <property type="protein sequence ID" value="MFD2067108.1"/>
    <property type="molecule type" value="Genomic_DNA"/>
</dbReference>
<evidence type="ECO:0000256" key="1">
    <source>
        <dbReference type="ARBA" id="ARBA00022801"/>
    </source>
</evidence>
<dbReference type="InterPro" id="IPR036514">
    <property type="entry name" value="SGNH_hydro_sf"/>
</dbReference>
<dbReference type="RefSeq" id="WP_229961768.1">
    <property type="nucleotide sequence ID" value="NZ_JAJJWI010000015.1"/>
</dbReference>
<dbReference type="Proteomes" id="UP001597369">
    <property type="component" value="Unassembled WGS sequence"/>
</dbReference>
<evidence type="ECO:0000313" key="3">
    <source>
        <dbReference type="EMBL" id="MFD2067108.1"/>
    </source>
</evidence>
<organism evidence="3 4">
    <name type="scientific">Pontibacter silvestris</name>
    <dbReference type="NCBI Taxonomy" id="2305183"/>
    <lineage>
        <taxon>Bacteria</taxon>
        <taxon>Pseudomonadati</taxon>
        <taxon>Bacteroidota</taxon>
        <taxon>Cytophagia</taxon>
        <taxon>Cytophagales</taxon>
        <taxon>Hymenobacteraceae</taxon>
        <taxon>Pontibacter</taxon>
    </lineage>
</organism>
<dbReference type="Gene3D" id="3.40.50.1110">
    <property type="entry name" value="SGNH hydrolase"/>
    <property type="match status" value="1"/>
</dbReference>
<dbReference type="PANTHER" id="PTHR22901">
    <property type="entry name" value="SIALATE O-ACETYLESTERASE"/>
    <property type="match status" value="1"/>
</dbReference>
<dbReference type="InterPro" id="IPR039329">
    <property type="entry name" value="SIAE"/>
</dbReference>
<sequence>MSKSSFLITLLLPVLFLFMVHDVRGNVQLPAVFSNHMVLQQNSEVTVWGWAKTGEEVTVIPSWNNTPIKVKADNLAKWQVKLQTPAAGGGPYTIKVQGYNTIEIEDVLIGEVWLCSGQSNMEWTARAGIDHAAEEVPKANYPSIRFFSVQHRTADAPQLDLNGEWVVCTPKTMIDFSAVGYFFGRELYQNLNVPVGLINSSWGGTPAEIWMNADTIAADKELAEAAAELKEVEWGPVQPGKAYNAMIAPLIPFKIAGALWYQGEANTGNPEEYAQLLPALIRNWRSEWNSKFPFYFVQIAPWKDYAPQQGVLLRDAQRRSLRVPNTGMVVVSDIGNNDNIHPTNKIDVGVRLANWALNKTYGKKDIVFSGPLYRDMKVEGKKIRIFFDHIGKGLVTKGKELTGFEIAGPDQKFVKANAKIDGNTVVVQAKSVKNPVAVRFEWSNAVDPNLFNTAGLPASSFRTDDWKVQ</sequence>
<comment type="caution">
    <text evidence="3">The sequence shown here is derived from an EMBL/GenBank/DDBJ whole genome shotgun (WGS) entry which is preliminary data.</text>
</comment>
<accession>A0ABW4WY14</accession>
<gene>
    <name evidence="3" type="ORF">ACFSKU_09465</name>
</gene>
<dbReference type="SUPFAM" id="SSF52266">
    <property type="entry name" value="SGNH hydrolase"/>
    <property type="match status" value="1"/>
</dbReference>
<reference evidence="4" key="1">
    <citation type="journal article" date="2019" name="Int. J. Syst. Evol. Microbiol.">
        <title>The Global Catalogue of Microorganisms (GCM) 10K type strain sequencing project: providing services to taxonomists for standard genome sequencing and annotation.</title>
        <authorList>
            <consortium name="The Broad Institute Genomics Platform"/>
            <consortium name="The Broad Institute Genome Sequencing Center for Infectious Disease"/>
            <person name="Wu L."/>
            <person name="Ma J."/>
        </authorList>
    </citation>
    <scope>NUCLEOTIDE SEQUENCE [LARGE SCALE GENOMIC DNA]</scope>
    <source>
        <strain evidence="4">JCM 16545</strain>
    </source>
</reference>
<name>A0ABW4WY14_9BACT</name>
<protein>
    <submittedName>
        <fullName evidence="3">Sialate O-acetylesterase</fullName>
    </submittedName>
</protein>
<dbReference type="Pfam" id="PF03629">
    <property type="entry name" value="SASA"/>
    <property type="match status" value="1"/>
</dbReference>
<evidence type="ECO:0000313" key="4">
    <source>
        <dbReference type="Proteomes" id="UP001597369"/>
    </source>
</evidence>
<keyword evidence="1" id="KW-0378">Hydrolase</keyword>
<proteinExistence type="predicted"/>
<evidence type="ECO:0000259" key="2">
    <source>
        <dbReference type="Pfam" id="PF03629"/>
    </source>
</evidence>
<dbReference type="PANTHER" id="PTHR22901:SF0">
    <property type="entry name" value="SIALATE O-ACETYLESTERASE"/>
    <property type="match status" value="1"/>
</dbReference>
<keyword evidence="4" id="KW-1185">Reference proteome</keyword>
<dbReference type="InterPro" id="IPR005181">
    <property type="entry name" value="SASA"/>
</dbReference>
<feature type="domain" description="Sialate O-acetylesterase" evidence="2">
    <location>
        <begin position="111"/>
        <end position="355"/>
    </location>
</feature>